<sequence>MSKEDEKNAEDDEYEQNLTGLPPTVTAMPYQSQECILYGTLHKEHLSDLERRISGLCDPGVEQFSEHEMAFSLRTGSANPDVTIRLRRRFRQESFHTHQWQFRYIGMPEPDQKCPTIVRKVIDSVAYSPDMMHFAKTLGLRMDYEYMIKGSVWTCGKMKITAGSLQKTDKAGTYDKQFLKDVSDSYIIEISTSLPEQADYMPMSEEPSKVKEEAGEISTGAEDAQAEGSSGNQQPILDIKQEGDVKEVGPRRKIRIAVAGCSHGEMDRIYETMAELEREEKQTFDLLICCGDYQAVRNYGDLHHVNVPDKYRQLMTFYKYYSGEKVAPVLTLFVGGNHEASGFLAELPNGGWVAPKIYYMGYASVIRFAGLRIAGLSGIYGAKNFRKGHYERPPFGRDTIVTAYHVREVDVFRLKQLRPPDADESSNPIDIMISHDWPGGIYNYGNVDQLLRYKKHFKDDIDSGRLGNPATMQVLQDIRPRYWFAAHLHCAFAAMVDHPSAAEPTRFLSLDKPIVRRHFLHSLEIEVKVDVPQEDIEFSLSYDPHWLAILKNTDHFTRTDQTQVFMPSKKSVSERWDFRPNEDDIEEIRTLGDLHVPENYEQTAAPTKAANKVKLYDVAPENYYRNPQTAKFCQWLGISDLNKMLIDLNPDEAVGLPYYMVKDSGDENEIKLDDSQDLDFGDDDFMLDNQGAGCGGSDGSNDEGGEDADEAQGNGLGDFEAPKWKGNIAKRESNSAETAEQMQSMKVDEEGGLVLKRRKVDLQEEDD</sequence>
<dbReference type="Gene3D" id="2.40.320.10">
    <property type="entry name" value="Hypothetical Protein Pfu-838710-001"/>
    <property type="match status" value="1"/>
</dbReference>
<dbReference type="STRING" id="2018661.A0A2A2KWD7"/>
<dbReference type="Proteomes" id="UP000218231">
    <property type="component" value="Unassembled WGS sequence"/>
</dbReference>
<evidence type="ECO:0000256" key="4">
    <source>
        <dbReference type="ARBA" id="ARBA00004123"/>
    </source>
</evidence>
<evidence type="ECO:0000256" key="13">
    <source>
        <dbReference type="ARBA" id="ARBA00023004"/>
    </source>
</evidence>
<dbReference type="SUPFAM" id="SSF56300">
    <property type="entry name" value="Metallo-dependent phosphatases"/>
    <property type="match status" value="1"/>
</dbReference>
<dbReference type="InterPro" id="IPR019095">
    <property type="entry name" value="Mediator_Med18"/>
</dbReference>
<evidence type="ECO:0000256" key="8">
    <source>
        <dbReference type="ARBA" id="ARBA00019612"/>
    </source>
</evidence>
<comment type="cofactor">
    <cofactor evidence="2">
        <name>Zn(2+)</name>
        <dbReference type="ChEBI" id="CHEBI:29105"/>
    </cofactor>
</comment>
<keyword evidence="14" id="KW-0805">Transcription regulation</keyword>
<evidence type="ECO:0000313" key="25">
    <source>
        <dbReference type="Proteomes" id="UP000218231"/>
    </source>
</evidence>
<evidence type="ECO:0000256" key="7">
    <source>
        <dbReference type="ARBA" id="ARBA00011837"/>
    </source>
</evidence>
<dbReference type="Pfam" id="PF00149">
    <property type="entry name" value="Metallophos"/>
    <property type="match status" value="1"/>
</dbReference>
<name>A0A2A2KWD7_9BILA</name>
<keyword evidence="16" id="KW-0804">Transcription</keyword>
<keyword evidence="13" id="KW-0408">Iron</keyword>
<evidence type="ECO:0000256" key="5">
    <source>
        <dbReference type="ARBA" id="ARBA00006045"/>
    </source>
</evidence>
<evidence type="ECO:0000256" key="19">
    <source>
        <dbReference type="ARBA" id="ARBA00025687"/>
    </source>
</evidence>
<organism evidence="24 25">
    <name type="scientific">Diploscapter pachys</name>
    <dbReference type="NCBI Taxonomy" id="2018661"/>
    <lineage>
        <taxon>Eukaryota</taxon>
        <taxon>Metazoa</taxon>
        <taxon>Ecdysozoa</taxon>
        <taxon>Nematoda</taxon>
        <taxon>Chromadorea</taxon>
        <taxon>Rhabditida</taxon>
        <taxon>Rhabditina</taxon>
        <taxon>Rhabditomorpha</taxon>
        <taxon>Rhabditoidea</taxon>
        <taxon>Rhabditidae</taxon>
        <taxon>Diploscapter</taxon>
    </lineage>
</organism>
<dbReference type="AlphaFoldDB" id="A0A2A2KWD7"/>
<evidence type="ECO:0000313" key="24">
    <source>
        <dbReference type="EMBL" id="PAV78250.1"/>
    </source>
</evidence>
<dbReference type="PANTHER" id="PTHR12849">
    <property type="entry name" value="RNA LARIAT DEBRANCHING ENZYME"/>
    <property type="match status" value="1"/>
</dbReference>
<evidence type="ECO:0000256" key="14">
    <source>
        <dbReference type="ARBA" id="ARBA00023015"/>
    </source>
</evidence>
<dbReference type="GO" id="GO:0016592">
    <property type="term" value="C:mediator complex"/>
    <property type="evidence" value="ECO:0007669"/>
    <property type="project" value="InterPro"/>
</dbReference>
<evidence type="ECO:0000256" key="17">
    <source>
        <dbReference type="ARBA" id="ARBA00023211"/>
    </source>
</evidence>
<evidence type="ECO:0000256" key="18">
    <source>
        <dbReference type="ARBA" id="ARBA00023242"/>
    </source>
</evidence>
<keyword evidence="10" id="KW-0479">Metal-binding</keyword>
<dbReference type="EMBL" id="LIAE01007591">
    <property type="protein sequence ID" value="PAV78250.1"/>
    <property type="molecule type" value="Genomic_DNA"/>
</dbReference>
<evidence type="ECO:0000256" key="12">
    <source>
        <dbReference type="ARBA" id="ARBA00022833"/>
    </source>
</evidence>
<keyword evidence="15" id="KW-0010">Activator</keyword>
<evidence type="ECO:0000256" key="21">
    <source>
        <dbReference type="ARBA" id="ARBA00058627"/>
    </source>
</evidence>
<comment type="function">
    <text evidence="19">Component of the Mediator complex, a coactivator involved in the regulated transcription of nearly all RNA polymerase II-dependent genes. Mediator functions as a bridge to convey information from gene-specific regulatory proteins to the basal RNA polymerase II transcription machinery. Mediator is recruited to promoters by direct interactions with regulatory proteins and serves as a scaffold for the assembly of a functional preinitiation complex with RNA polymerase II and the general transcription factors.</text>
</comment>
<keyword evidence="17" id="KW-0464">Manganese</keyword>
<evidence type="ECO:0000256" key="9">
    <source>
        <dbReference type="ARBA" id="ARBA00022664"/>
    </source>
</evidence>
<evidence type="ECO:0000256" key="1">
    <source>
        <dbReference type="ARBA" id="ARBA00001936"/>
    </source>
</evidence>
<keyword evidence="25" id="KW-1185">Reference proteome</keyword>
<comment type="subcellular location">
    <subcellularLocation>
        <location evidence="4">Nucleus</location>
    </subcellularLocation>
</comment>
<keyword evidence="9" id="KW-0507">mRNA processing</keyword>
<evidence type="ECO:0000256" key="16">
    <source>
        <dbReference type="ARBA" id="ARBA00023163"/>
    </source>
</evidence>
<comment type="subunit">
    <text evidence="7">Component of the Mediator complex.</text>
</comment>
<feature type="compositionally biased region" description="Acidic residues" evidence="22">
    <location>
        <begin position="675"/>
        <end position="686"/>
    </location>
</feature>
<evidence type="ECO:0000256" key="3">
    <source>
        <dbReference type="ARBA" id="ARBA00001954"/>
    </source>
</evidence>
<comment type="cofactor">
    <cofactor evidence="3">
        <name>Fe(2+)</name>
        <dbReference type="ChEBI" id="CHEBI:29033"/>
    </cofactor>
</comment>
<evidence type="ECO:0000256" key="11">
    <source>
        <dbReference type="ARBA" id="ARBA00022801"/>
    </source>
</evidence>
<comment type="function">
    <text evidence="21">Cleaves the 2'-5' phosphodiester linkage at the branch point of lariat intron pre-mRNAs after splicing and converts them into linear molecules that are subsequently degraded. It thereby facilitates ribonucleotide turnover.</text>
</comment>
<evidence type="ECO:0000256" key="6">
    <source>
        <dbReference type="ARBA" id="ARBA00009814"/>
    </source>
</evidence>
<feature type="region of interest" description="Disordered" evidence="22">
    <location>
        <begin position="201"/>
        <end position="234"/>
    </location>
</feature>
<feature type="domain" description="Lariat debranching enzyme C-terminal" evidence="23">
    <location>
        <begin position="496"/>
        <end position="642"/>
    </location>
</feature>
<dbReference type="PANTHER" id="PTHR12849:SF0">
    <property type="entry name" value="LARIAT DEBRANCHING ENZYME"/>
    <property type="match status" value="1"/>
</dbReference>
<protein>
    <recommendedName>
        <fullName evidence="8">Mediator of RNA polymerase II transcription subunit 18</fullName>
    </recommendedName>
    <alternativeName>
        <fullName evidence="20">Mediator complex subunit 18</fullName>
    </alternativeName>
</protein>
<evidence type="ECO:0000256" key="10">
    <source>
        <dbReference type="ARBA" id="ARBA00022723"/>
    </source>
</evidence>
<dbReference type="GO" id="GO:0003712">
    <property type="term" value="F:transcription coregulator activity"/>
    <property type="evidence" value="ECO:0007669"/>
    <property type="project" value="InterPro"/>
</dbReference>
<proteinExistence type="inferred from homology"/>
<evidence type="ECO:0000256" key="15">
    <source>
        <dbReference type="ARBA" id="ARBA00023159"/>
    </source>
</evidence>
<evidence type="ECO:0000256" key="2">
    <source>
        <dbReference type="ARBA" id="ARBA00001947"/>
    </source>
</evidence>
<dbReference type="FunFam" id="2.40.320.10:FF:000013">
    <property type="entry name" value="Mediator of RNA polymerase II transcription subunit 18"/>
    <property type="match status" value="1"/>
</dbReference>
<feature type="region of interest" description="Disordered" evidence="22">
    <location>
        <begin position="1"/>
        <end position="25"/>
    </location>
</feature>
<dbReference type="CDD" id="cd00844">
    <property type="entry name" value="MPP_Dbr1_N"/>
    <property type="match status" value="1"/>
</dbReference>
<comment type="caution">
    <text evidence="24">The sequence shown here is derived from an EMBL/GenBank/DDBJ whole genome shotgun (WGS) entry which is preliminary data.</text>
</comment>
<dbReference type="FunFam" id="3.60.21.10:FF:000035">
    <property type="entry name" value="Lariat debranching enzyme"/>
    <property type="match status" value="1"/>
</dbReference>
<dbReference type="OrthoDB" id="407609at2759"/>
<dbReference type="InterPro" id="IPR007708">
    <property type="entry name" value="DBR1_C"/>
</dbReference>
<reference evidence="24 25" key="1">
    <citation type="journal article" date="2017" name="Curr. Biol.">
        <title>Genome architecture and evolution of a unichromosomal asexual nematode.</title>
        <authorList>
            <person name="Fradin H."/>
            <person name="Zegar C."/>
            <person name="Gutwein M."/>
            <person name="Lucas J."/>
            <person name="Kovtun M."/>
            <person name="Corcoran D."/>
            <person name="Baugh L.R."/>
            <person name="Kiontke K."/>
            <person name="Gunsalus K."/>
            <person name="Fitch D.H."/>
            <person name="Piano F."/>
        </authorList>
    </citation>
    <scope>NUCLEOTIDE SEQUENCE [LARGE SCALE GENOMIC DNA]</scope>
    <source>
        <strain evidence="24">PF1309</strain>
    </source>
</reference>
<comment type="similarity">
    <text evidence="5">Belongs to the lariat debranching enzyme family.</text>
</comment>
<dbReference type="SMART" id="SM01124">
    <property type="entry name" value="DBR1"/>
    <property type="match status" value="1"/>
</dbReference>
<dbReference type="GO" id="GO:0046872">
    <property type="term" value="F:metal ion binding"/>
    <property type="evidence" value="ECO:0007669"/>
    <property type="project" value="UniProtKB-KW"/>
</dbReference>
<dbReference type="InterPro" id="IPR004843">
    <property type="entry name" value="Calcineurin-like_PHP"/>
</dbReference>
<evidence type="ECO:0000256" key="22">
    <source>
        <dbReference type="SAM" id="MobiDB-lite"/>
    </source>
</evidence>
<accession>A0A2A2KWD7</accession>
<dbReference type="GO" id="GO:0008419">
    <property type="term" value="F:RNA lariat debranching enzyme activity"/>
    <property type="evidence" value="ECO:0007669"/>
    <property type="project" value="TreeGrafter"/>
</dbReference>
<dbReference type="InterPro" id="IPR029052">
    <property type="entry name" value="Metallo-depent_PP-like"/>
</dbReference>
<dbReference type="Pfam" id="PF09637">
    <property type="entry name" value="Med18"/>
    <property type="match status" value="1"/>
</dbReference>
<keyword evidence="18" id="KW-0539">Nucleus</keyword>
<feature type="region of interest" description="Disordered" evidence="22">
    <location>
        <begin position="671"/>
        <end position="767"/>
    </location>
</feature>
<gene>
    <name evidence="24" type="ORF">WR25_17653</name>
</gene>
<feature type="compositionally biased region" description="Acidic residues" evidence="22">
    <location>
        <begin position="700"/>
        <end position="710"/>
    </location>
</feature>
<comment type="cofactor">
    <cofactor evidence="1">
        <name>Mn(2+)</name>
        <dbReference type="ChEBI" id="CHEBI:29035"/>
    </cofactor>
</comment>
<keyword evidence="12" id="KW-0862">Zinc</keyword>
<dbReference type="InterPro" id="IPR041816">
    <property type="entry name" value="Dbr1_N"/>
</dbReference>
<comment type="similarity">
    <text evidence="6">Belongs to the Mediator complex subunit 18 family.</text>
</comment>
<feature type="compositionally biased region" description="Polar residues" evidence="22">
    <location>
        <begin position="735"/>
        <end position="744"/>
    </location>
</feature>
<evidence type="ECO:0000259" key="23">
    <source>
        <dbReference type="SMART" id="SM01124"/>
    </source>
</evidence>
<keyword evidence="11" id="KW-0378">Hydrolase</keyword>
<dbReference type="Pfam" id="PF05011">
    <property type="entry name" value="DBR1"/>
    <property type="match status" value="1"/>
</dbReference>
<dbReference type="GO" id="GO:0000398">
    <property type="term" value="P:mRNA splicing, via spliceosome"/>
    <property type="evidence" value="ECO:0007669"/>
    <property type="project" value="TreeGrafter"/>
</dbReference>
<dbReference type="GO" id="GO:0006357">
    <property type="term" value="P:regulation of transcription by RNA polymerase II"/>
    <property type="evidence" value="ECO:0007669"/>
    <property type="project" value="InterPro"/>
</dbReference>
<evidence type="ECO:0000256" key="20">
    <source>
        <dbReference type="ARBA" id="ARBA00032012"/>
    </source>
</evidence>